<dbReference type="EMBL" id="LATX01002447">
    <property type="protein sequence ID" value="KTB29140.1"/>
    <property type="molecule type" value="Genomic_DNA"/>
</dbReference>
<feature type="compositionally biased region" description="Basic and acidic residues" evidence="1">
    <location>
        <begin position="411"/>
        <end position="425"/>
    </location>
</feature>
<evidence type="ECO:0000256" key="1">
    <source>
        <dbReference type="SAM" id="MobiDB-lite"/>
    </source>
</evidence>
<sequence length="441" mass="49777">MTSTQNQPQQPLRLWLASHPRTASNLFLRLLEATEKIEQKRYACVDAFFRGPERQTGKGGKTIPLLSDDNTATMTYQRALDEYQMWLVETEAKGKIPLIKEHTCLITPSATINAYINDYRDTKPSPVVVDNMIDVRETNSRNLLFPVANHTVFPDRFLATLTPIIIIRHPAKIAYSYARVDRALGLQPSVDPDYPMVVSMKWQRMIYDFYAAFFAANPRSDEDRKAITPVVIDGDRLVANTRYQMEELCRRLGLDTSVVAYSWEAIDIPYDNDGARAYIEKVCKSTGVIHDPDALKPIDIEQEAKKWAEEWDEQSAARMKSTVYLQLPAILQVQLYNAARLKAIDLVFQSAIPAQKVDHSMTSTLGLLQAQLARMLGAWVEDEGKNYRSGEMVLRPAQDVSSAVAEEEASDQFKDSEGVGHRLEMSESPQGARNVTITDVI</sequence>
<dbReference type="InterPro" id="IPR027417">
    <property type="entry name" value="P-loop_NTPase"/>
</dbReference>
<evidence type="ECO:0008006" key="4">
    <source>
        <dbReference type="Google" id="ProtNLM"/>
    </source>
</evidence>
<name>A0A0W0EYN2_MONRR</name>
<reference evidence="2 3" key="1">
    <citation type="submission" date="2015-12" db="EMBL/GenBank/DDBJ databases">
        <title>Draft genome sequence of Moniliophthora roreri, the causal agent of frosty pod rot of cacao.</title>
        <authorList>
            <person name="Aime M.C."/>
            <person name="Diaz-Valderrama J.R."/>
            <person name="Kijpornyongpan T."/>
            <person name="Phillips-Mora W."/>
        </authorList>
    </citation>
    <scope>NUCLEOTIDE SEQUENCE [LARGE SCALE GENOMIC DNA]</scope>
    <source>
        <strain evidence="2 3">MCA 2952</strain>
    </source>
</reference>
<organism evidence="2 3">
    <name type="scientific">Moniliophthora roreri</name>
    <name type="common">Frosty pod rot fungus</name>
    <name type="synonym">Monilia roreri</name>
    <dbReference type="NCBI Taxonomy" id="221103"/>
    <lineage>
        <taxon>Eukaryota</taxon>
        <taxon>Fungi</taxon>
        <taxon>Dikarya</taxon>
        <taxon>Basidiomycota</taxon>
        <taxon>Agaricomycotina</taxon>
        <taxon>Agaricomycetes</taxon>
        <taxon>Agaricomycetidae</taxon>
        <taxon>Agaricales</taxon>
        <taxon>Marasmiineae</taxon>
        <taxon>Marasmiaceae</taxon>
        <taxon>Moniliophthora</taxon>
    </lineage>
</organism>
<dbReference type="Gene3D" id="3.40.50.300">
    <property type="entry name" value="P-loop containing nucleotide triphosphate hydrolases"/>
    <property type="match status" value="1"/>
</dbReference>
<dbReference type="Proteomes" id="UP000054988">
    <property type="component" value="Unassembled WGS sequence"/>
</dbReference>
<dbReference type="PANTHER" id="PTHR48312:SF1">
    <property type="entry name" value="SULFOTRANSFERASE"/>
    <property type="match status" value="1"/>
</dbReference>
<dbReference type="PANTHER" id="PTHR48312">
    <property type="match status" value="1"/>
</dbReference>
<protein>
    <recommendedName>
        <fullName evidence="4">P-loop containing nucleoside triphosphate hydrolase protein</fullName>
    </recommendedName>
</protein>
<dbReference type="AlphaFoldDB" id="A0A0W0EYN2"/>
<feature type="region of interest" description="Disordered" evidence="1">
    <location>
        <begin position="404"/>
        <end position="441"/>
    </location>
</feature>
<comment type="caution">
    <text evidence="2">The sequence shown here is derived from an EMBL/GenBank/DDBJ whole genome shotgun (WGS) entry which is preliminary data.</text>
</comment>
<dbReference type="eggNOG" id="ENOG502S3K0">
    <property type="taxonomic scope" value="Eukaryota"/>
</dbReference>
<gene>
    <name evidence="2" type="ORF">WG66_18269</name>
</gene>
<evidence type="ECO:0000313" key="2">
    <source>
        <dbReference type="EMBL" id="KTB29140.1"/>
    </source>
</evidence>
<evidence type="ECO:0000313" key="3">
    <source>
        <dbReference type="Proteomes" id="UP000054988"/>
    </source>
</evidence>
<dbReference type="SUPFAM" id="SSF52540">
    <property type="entry name" value="P-loop containing nucleoside triphosphate hydrolases"/>
    <property type="match status" value="1"/>
</dbReference>
<feature type="compositionally biased region" description="Polar residues" evidence="1">
    <location>
        <begin position="427"/>
        <end position="441"/>
    </location>
</feature>
<proteinExistence type="predicted"/>
<accession>A0A0W0EYN2</accession>